<evidence type="ECO:0000313" key="4">
    <source>
        <dbReference type="Proteomes" id="UP000593571"/>
    </source>
</evidence>
<evidence type="ECO:0000256" key="1">
    <source>
        <dbReference type="SAM" id="Coils"/>
    </source>
</evidence>
<feature type="compositionally biased region" description="Basic and acidic residues" evidence="2">
    <location>
        <begin position="229"/>
        <end position="239"/>
    </location>
</feature>
<feature type="compositionally biased region" description="Basic and acidic residues" evidence="2">
    <location>
        <begin position="257"/>
        <end position="276"/>
    </location>
</feature>
<gene>
    <name evidence="3" type="ORF">HJG63_010736</name>
</gene>
<dbReference type="PANTHER" id="PTHR18863:SF5">
    <property type="entry name" value="TESTIS EXPRESSED GENE 21"/>
    <property type="match status" value="1"/>
</dbReference>
<dbReference type="InterPro" id="IPR039139">
    <property type="entry name" value="CCDC170-like"/>
</dbReference>
<evidence type="ECO:0000256" key="2">
    <source>
        <dbReference type="SAM" id="MobiDB-lite"/>
    </source>
</evidence>
<feature type="region of interest" description="Disordered" evidence="2">
    <location>
        <begin position="254"/>
        <end position="276"/>
    </location>
</feature>
<comment type="caution">
    <text evidence="3">The sequence shown here is derived from an EMBL/GenBank/DDBJ whole genome shotgun (WGS) entry which is preliminary data.</text>
</comment>
<feature type="coiled-coil region" evidence="1">
    <location>
        <begin position="51"/>
        <end position="169"/>
    </location>
</feature>
<proteinExistence type="predicted"/>
<evidence type="ECO:0000313" key="3">
    <source>
        <dbReference type="EMBL" id="KAF6485590.1"/>
    </source>
</evidence>
<organism evidence="3 4">
    <name type="scientific">Rousettus aegyptiacus</name>
    <name type="common">Egyptian fruit bat</name>
    <name type="synonym">Pteropus aegyptiacus</name>
    <dbReference type="NCBI Taxonomy" id="9407"/>
    <lineage>
        <taxon>Eukaryota</taxon>
        <taxon>Metazoa</taxon>
        <taxon>Chordata</taxon>
        <taxon>Craniata</taxon>
        <taxon>Vertebrata</taxon>
        <taxon>Euteleostomi</taxon>
        <taxon>Mammalia</taxon>
        <taxon>Eutheria</taxon>
        <taxon>Laurasiatheria</taxon>
        <taxon>Chiroptera</taxon>
        <taxon>Yinpterochiroptera</taxon>
        <taxon>Pteropodoidea</taxon>
        <taxon>Pteropodidae</taxon>
        <taxon>Rousettinae</taxon>
        <taxon>Rousettus</taxon>
    </lineage>
</organism>
<name>A0A7J8IN15_ROUAE</name>
<dbReference type="EMBL" id="JACASE010000003">
    <property type="protein sequence ID" value="KAF6485590.1"/>
    <property type="molecule type" value="Genomic_DNA"/>
</dbReference>
<keyword evidence="1" id="KW-0175">Coiled coil</keyword>
<evidence type="ECO:0008006" key="5">
    <source>
        <dbReference type="Google" id="ProtNLM"/>
    </source>
</evidence>
<feature type="region of interest" description="Disordered" evidence="2">
    <location>
        <begin position="213"/>
        <end position="239"/>
    </location>
</feature>
<reference evidence="3 4" key="1">
    <citation type="journal article" date="2020" name="Nature">
        <title>Six reference-quality genomes reveal evolution of bat adaptations.</title>
        <authorList>
            <person name="Jebb D."/>
            <person name="Huang Z."/>
            <person name="Pippel M."/>
            <person name="Hughes G.M."/>
            <person name="Lavrichenko K."/>
            <person name="Devanna P."/>
            <person name="Winkler S."/>
            <person name="Jermiin L.S."/>
            <person name="Skirmuntt E.C."/>
            <person name="Katzourakis A."/>
            <person name="Burkitt-Gray L."/>
            <person name="Ray D.A."/>
            <person name="Sullivan K.A.M."/>
            <person name="Roscito J.G."/>
            <person name="Kirilenko B.M."/>
            <person name="Davalos L.M."/>
            <person name="Corthals A.P."/>
            <person name="Power M.L."/>
            <person name="Jones G."/>
            <person name="Ransome R.D."/>
            <person name="Dechmann D.K.N."/>
            <person name="Locatelli A.G."/>
            <person name="Puechmaille S.J."/>
            <person name="Fedrigo O."/>
            <person name="Jarvis E.D."/>
            <person name="Hiller M."/>
            <person name="Vernes S.C."/>
            <person name="Myers E.W."/>
            <person name="Teeling E.C."/>
        </authorList>
    </citation>
    <scope>NUCLEOTIDE SEQUENCE [LARGE SCALE GENOMIC DNA]</scope>
    <source>
        <strain evidence="3">MRouAeg1</strain>
        <tissue evidence="3">Muscle</tissue>
    </source>
</reference>
<dbReference type="Proteomes" id="UP000593571">
    <property type="component" value="Unassembled WGS sequence"/>
</dbReference>
<sequence length="466" mass="54454">MIQIFFQKLSLDLEFSLVPNMACFDPLLEVISTRNPIMYNKKTADPIHPDLAGLLVKNKNLLAELRNLQNKLLIKETSLQEMKSELESYKENNMQQSFQIMSLKDDIKDLEELIASLTRIKSLKSTNIQSLEQGNWDLTGRILELENRLRVHLIEREKAERKADLLEKKLAGANGFTPYMKMKGQEDPLDNFMMRRTEGLQQEIQMLTKQLDQLHHHHEEAAAQESSQTEEKYREQRRPLKRLEGKIAINDFVQGRLDSDRNKENSKTENSQIEEHSKMFKKLEKDNKQQTLLKIKQNLQIATTQRLEEEIQKLQKQLSDLKLSNKNMKIQLTRVNVLKDKTIQKLRQSFTKVEAMKEKAAPKTDNWKTTLNSAKQEARWDKDKAHQMLDTVTPEPCTTKSTLEEVSGRQQEHVDFRETILNMLGFNMKTADKEIITHLRLIIQDYEASNKSKIASDCETRQDNYF</sequence>
<keyword evidence="4" id="KW-1185">Reference proteome</keyword>
<dbReference type="AlphaFoldDB" id="A0A7J8IN15"/>
<protein>
    <recommendedName>
        <fullName evidence="5">Coiled-coil domain containing 170</fullName>
    </recommendedName>
</protein>
<dbReference type="PANTHER" id="PTHR18863">
    <property type="entry name" value="TSEC-2-RELATED"/>
    <property type="match status" value="1"/>
</dbReference>
<feature type="coiled-coil region" evidence="1">
    <location>
        <begin position="297"/>
        <end position="331"/>
    </location>
</feature>
<accession>A0A7J8IN15</accession>